<evidence type="ECO:0000313" key="2">
    <source>
        <dbReference type="Proteomes" id="UP000694892"/>
    </source>
</evidence>
<organism evidence="1 2">
    <name type="scientific">Xenopus laevis</name>
    <name type="common">African clawed frog</name>
    <dbReference type="NCBI Taxonomy" id="8355"/>
    <lineage>
        <taxon>Eukaryota</taxon>
        <taxon>Metazoa</taxon>
        <taxon>Chordata</taxon>
        <taxon>Craniata</taxon>
        <taxon>Vertebrata</taxon>
        <taxon>Euteleostomi</taxon>
        <taxon>Amphibia</taxon>
        <taxon>Batrachia</taxon>
        <taxon>Anura</taxon>
        <taxon>Pipoidea</taxon>
        <taxon>Pipidae</taxon>
        <taxon>Xenopodinae</taxon>
        <taxon>Xenopus</taxon>
        <taxon>Xenopus</taxon>
    </lineage>
</organism>
<dbReference type="AlphaFoldDB" id="A0A974DXG2"/>
<sequence>MVAPIYNWVNPKSAPYGLPDCLQIKVQLNIDWMAGTLLTQNCVWLEVLRMEPMRSIWDSHYLVHHWTTIYLFSRSPHI</sequence>
<dbReference type="EMBL" id="CM004466">
    <property type="protein sequence ID" value="OCT99330.1"/>
    <property type="molecule type" value="Genomic_DNA"/>
</dbReference>
<accession>A0A974DXG2</accession>
<dbReference type="Proteomes" id="UP000694892">
    <property type="component" value="Chromosome 1L"/>
</dbReference>
<evidence type="ECO:0000313" key="1">
    <source>
        <dbReference type="EMBL" id="OCT99330.1"/>
    </source>
</evidence>
<name>A0A974DXG2_XENLA</name>
<proteinExistence type="predicted"/>
<protein>
    <submittedName>
        <fullName evidence="1">Uncharacterized protein</fullName>
    </submittedName>
</protein>
<reference evidence="2" key="1">
    <citation type="journal article" date="2016" name="Nature">
        <title>Genome evolution in the allotetraploid frog Xenopus laevis.</title>
        <authorList>
            <person name="Session A.M."/>
            <person name="Uno Y."/>
            <person name="Kwon T."/>
            <person name="Chapman J.A."/>
            <person name="Toyoda A."/>
            <person name="Takahashi S."/>
            <person name="Fukui A."/>
            <person name="Hikosaka A."/>
            <person name="Suzuki A."/>
            <person name="Kondo M."/>
            <person name="van Heeringen S.J."/>
            <person name="Quigley I."/>
            <person name="Heinz S."/>
            <person name="Ogino H."/>
            <person name="Ochi H."/>
            <person name="Hellsten U."/>
            <person name="Lyons J.B."/>
            <person name="Simakov O."/>
            <person name="Putnam N."/>
            <person name="Stites J."/>
            <person name="Kuroki Y."/>
            <person name="Tanaka T."/>
            <person name="Michiue T."/>
            <person name="Watanabe M."/>
            <person name="Bogdanovic O."/>
            <person name="Lister R."/>
            <person name="Georgiou G."/>
            <person name="Paranjpe S.S."/>
            <person name="van Kruijsbergen I."/>
            <person name="Shu S."/>
            <person name="Carlson J."/>
            <person name="Kinoshita T."/>
            <person name="Ohta Y."/>
            <person name="Mawaribuchi S."/>
            <person name="Jenkins J."/>
            <person name="Grimwood J."/>
            <person name="Schmutz J."/>
            <person name="Mitros T."/>
            <person name="Mozaffari S.V."/>
            <person name="Suzuki Y."/>
            <person name="Haramoto Y."/>
            <person name="Yamamoto T.S."/>
            <person name="Takagi C."/>
            <person name="Heald R."/>
            <person name="Miller K."/>
            <person name="Haudenschild C."/>
            <person name="Kitzman J."/>
            <person name="Nakayama T."/>
            <person name="Izutsu Y."/>
            <person name="Robert J."/>
            <person name="Fortriede J."/>
            <person name="Burns K."/>
            <person name="Lotay V."/>
            <person name="Karimi K."/>
            <person name="Yasuoka Y."/>
            <person name="Dichmann D.S."/>
            <person name="Flajnik M.F."/>
            <person name="Houston D.W."/>
            <person name="Shendure J."/>
            <person name="DuPasquier L."/>
            <person name="Vize P.D."/>
            <person name="Zorn A.M."/>
            <person name="Ito M."/>
            <person name="Marcotte E.M."/>
            <person name="Wallingford J.B."/>
            <person name="Ito Y."/>
            <person name="Asashima M."/>
            <person name="Ueno N."/>
            <person name="Matsuda Y."/>
            <person name="Veenstra G.J."/>
            <person name="Fujiyama A."/>
            <person name="Harland R.M."/>
            <person name="Taira M."/>
            <person name="Rokhsar D.S."/>
        </authorList>
    </citation>
    <scope>NUCLEOTIDE SEQUENCE [LARGE SCALE GENOMIC DNA]</scope>
    <source>
        <strain evidence="2">J</strain>
    </source>
</reference>
<gene>
    <name evidence="1" type="ORF">XELAEV_18005107mg</name>
</gene>